<keyword evidence="2" id="KW-1185">Reference proteome</keyword>
<reference evidence="2" key="1">
    <citation type="submission" date="2017-03" db="EMBL/GenBank/DDBJ databases">
        <title>Phytopthora megakarya and P. palmivora, two closely related causual agents of cacao black pod achieved similar genome size and gene model numbers by different mechanisms.</title>
        <authorList>
            <person name="Ali S."/>
            <person name="Shao J."/>
            <person name="Larry D.J."/>
            <person name="Kronmiller B."/>
            <person name="Shen D."/>
            <person name="Strem M.D."/>
            <person name="Melnick R.L."/>
            <person name="Guiltinan M.J."/>
            <person name="Tyler B.M."/>
            <person name="Meinhardt L.W."/>
            <person name="Bailey B.A."/>
        </authorList>
    </citation>
    <scope>NUCLEOTIDE SEQUENCE [LARGE SCALE GENOMIC DNA]</scope>
    <source>
        <strain evidence="2">zdho120</strain>
    </source>
</reference>
<organism evidence="1 2">
    <name type="scientific">Phytophthora megakarya</name>
    <dbReference type="NCBI Taxonomy" id="4795"/>
    <lineage>
        <taxon>Eukaryota</taxon>
        <taxon>Sar</taxon>
        <taxon>Stramenopiles</taxon>
        <taxon>Oomycota</taxon>
        <taxon>Peronosporomycetes</taxon>
        <taxon>Peronosporales</taxon>
        <taxon>Peronosporaceae</taxon>
        <taxon>Phytophthora</taxon>
    </lineage>
</organism>
<dbReference type="Proteomes" id="UP000198211">
    <property type="component" value="Unassembled WGS sequence"/>
</dbReference>
<comment type="caution">
    <text evidence="1">The sequence shown here is derived from an EMBL/GenBank/DDBJ whole genome shotgun (WGS) entry which is preliminary data.</text>
</comment>
<evidence type="ECO:0000313" key="2">
    <source>
        <dbReference type="Proteomes" id="UP000198211"/>
    </source>
</evidence>
<proteinExistence type="predicted"/>
<gene>
    <name evidence="1" type="ORF">PHMEG_00025871</name>
</gene>
<evidence type="ECO:0000313" key="1">
    <source>
        <dbReference type="EMBL" id="OWZ02549.1"/>
    </source>
</evidence>
<dbReference type="EMBL" id="NBNE01006095">
    <property type="protein sequence ID" value="OWZ02549.1"/>
    <property type="molecule type" value="Genomic_DNA"/>
</dbReference>
<dbReference type="AlphaFoldDB" id="A0A225VC83"/>
<sequence length="67" mass="7467">MRAAWAAYLEEECAKVMARSDGKDMALKAPDLAWGRLSISAVQGGFKHIDILFDGRENVVERDQQNS</sequence>
<accession>A0A225VC83</accession>
<dbReference type="OrthoDB" id="91002at2759"/>
<name>A0A225VC83_9STRA</name>
<protein>
    <submittedName>
        <fullName evidence="1">Uncharacterized protein</fullName>
    </submittedName>
</protein>